<keyword evidence="5" id="KW-0997">Cell inner membrane</keyword>
<evidence type="ECO:0000259" key="15">
    <source>
        <dbReference type="PROSITE" id="PS50885"/>
    </source>
</evidence>
<dbReference type="SMART" id="SM00304">
    <property type="entry name" value="HAMP"/>
    <property type="match status" value="1"/>
</dbReference>
<dbReference type="InterPro" id="IPR035440">
    <property type="entry name" value="4HB_MCP_dom_sf"/>
</dbReference>
<dbReference type="CDD" id="cd11386">
    <property type="entry name" value="MCP_signal"/>
    <property type="match status" value="1"/>
</dbReference>
<feature type="region of interest" description="Disordered" evidence="12">
    <location>
        <begin position="520"/>
        <end position="542"/>
    </location>
</feature>
<dbReference type="GO" id="GO:0006935">
    <property type="term" value="P:chemotaxis"/>
    <property type="evidence" value="ECO:0007669"/>
    <property type="project" value="UniProtKB-KW"/>
</dbReference>
<keyword evidence="2" id="KW-1003">Cell membrane</keyword>
<evidence type="ECO:0000256" key="12">
    <source>
        <dbReference type="SAM" id="MobiDB-lite"/>
    </source>
</evidence>
<dbReference type="AlphaFoldDB" id="A0A2U1U241"/>
<accession>A0A2U1U241</accession>
<keyword evidence="3" id="KW-0488">Methylation</keyword>
<keyword evidence="4" id="KW-0145">Chemotaxis</keyword>
<keyword evidence="17" id="KW-1185">Reference proteome</keyword>
<keyword evidence="8 13" id="KW-0472">Membrane</keyword>
<dbReference type="SUPFAM" id="SSF58104">
    <property type="entry name" value="Methyl-accepting chemotaxis protein (MCP) signaling domain"/>
    <property type="match status" value="1"/>
</dbReference>
<evidence type="ECO:0000256" key="8">
    <source>
        <dbReference type="ARBA" id="ARBA00023136"/>
    </source>
</evidence>
<gene>
    <name evidence="16" type="ORF">B4923_01080</name>
</gene>
<evidence type="ECO:0000256" key="5">
    <source>
        <dbReference type="ARBA" id="ARBA00022519"/>
    </source>
</evidence>
<evidence type="ECO:0000313" key="16">
    <source>
        <dbReference type="EMBL" id="PWC15739.1"/>
    </source>
</evidence>
<feature type="transmembrane region" description="Helical" evidence="13">
    <location>
        <begin position="12"/>
        <end position="32"/>
    </location>
</feature>
<dbReference type="GO" id="GO:0007165">
    <property type="term" value="P:signal transduction"/>
    <property type="evidence" value="ECO:0007669"/>
    <property type="project" value="UniProtKB-KW"/>
</dbReference>
<feature type="domain" description="HAMP" evidence="15">
    <location>
        <begin position="214"/>
        <end position="266"/>
    </location>
</feature>
<sequence length="542" mass="59191">MLLLRNITIRKVLLIILSLFLLLWGGVSWFTLSSLNQATHFLTIGNTQVEGLNTLTDGNNQALRAAIRLNQAMTLMQSGKLDDIDVTVSSAVDALQSSKDNLEKFKQQTHPQIDRQVVDNVIAAWSKLIDQGLQPMMDTLQEKRFAEYRRLFRDDFQSLNEAFITELNLYQALSADNHTLQQIYSLVDWCKKILIAAMATGAIILLLTDRYLSSYVVKPLTLIKAHFRTLAEGRLDRSLEDFGRNDAGQLIPYLKEMQESLKSTVSTIRDSAHSIYQGTAEISAGNNDLSSRTEQQASALQQTAASMEQLGITVKHNTDNVHQATRLAENAATVAKQGWEMERELGVIMQSIATSSHKITEITGMINSIAFQTNILALNAAVEAARAGEQGRGFAVVAGEVRNLAQKSAQAAKEIESLIAESVERVNAGSRQVVRTGEVMDGVITSIRQVNDLMGEIASASDEQAQGINQVSQAVTEMDSVTQQNAALVEQSAAAAASLEEQARQLTQAAAIFQLGQDGDRQEDTGAFTPPIPQLSMLGTAS</sequence>
<dbReference type="SUPFAM" id="SSF47170">
    <property type="entry name" value="Aspartate receptor, ligand-binding domain"/>
    <property type="match status" value="1"/>
</dbReference>
<dbReference type="EMBL" id="QDKJ01000001">
    <property type="protein sequence ID" value="PWC15739.1"/>
    <property type="molecule type" value="Genomic_DNA"/>
</dbReference>
<evidence type="ECO:0000256" key="4">
    <source>
        <dbReference type="ARBA" id="ARBA00022500"/>
    </source>
</evidence>
<keyword evidence="9 11" id="KW-0807">Transducer</keyword>
<dbReference type="Gene3D" id="1.10.287.950">
    <property type="entry name" value="Methyl-accepting chemotaxis protein"/>
    <property type="match status" value="1"/>
</dbReference>
<dbReference type="InterPro" id="IPR004089">
    <property type="entry name" value="MCPsignal_dom"/>
</dbReference>
<dbReference type="Proteomes" id="UP000245138">
    <property type="component" value="Unassembled WGS sequence"/>
</dbReference>
<dbReference type="PANTHER" id="PTHR43531">
    <property type="entry name" value="PROTEIN ICFG"/>
    <property type="match status" value="1"/>
</dbReference>
<comment type="similarity">
    <text evidence="10">Belongs to the methyl-accepting chemotaxis (MCP) protein family.</text>
</comment>
<dbReference type="InterPro" id="IPR003122">
    <property type="entry name" value="Tar_rcpt_lig-bd"/>
</dbReference>
<dbReference type="SMART" id="SM00283">
    <property type="entry name" value="MA"/>
    <property type="match status" value="1"/>
</dbReference>
<evidence type="ECO:0000259" key="14">
    <source>
        <dbReference type="PROSITE" id="PS50111"/>
    </source>
</evidence>
<evidence type="ECO:0000256" key="9">
    <source>
        <dbReference type="ARBA" id="ARBA00023224"/>
    </source>
</evidence>
<evidence type="ECO:0000256" key="1">
    <source>
        <dbReference type="ARBA" id="ARBA00004429"/>
    </source>
</evidence>
<evidence type="ECO:0000256" key="13">
    <source>
        <dbReference type="SAM" id="Phobius"/>
    </source>
</evidence>
<evidence type="ECO:0000256" key="10">
    <source>
        <dbReference type="ARBA" id="ARBA00029447"/>
    </source>
</evidence>
<dbReference type="RefSeq" id="WP_109052502.1">
    <property type="nucleotide sequence ID" value="NZ_QDKJ01000001.1"/>
</dbReference>
<dbReference type="InterPro" id="IPR051310">
    <property type="entry name" value="MCP_chemotaxis"/>
</dbReference>
<name>A0A2U1U241_9GAMM</name>
<dbReference type="GO" id="GO:0004888">
    <property type="term" value="F:transmembrane signaling receptor activity"/>
    <property type="evidence" value="ECO:0007669"/>
    <property type="project" value="InterPro"/>
</dbReference>
<dbReference type="FunFam" id="1.10.287.950:FF:000001">
    <property type="entry name" value="Methyl-accepting chemotaxis sensory transducer"/>
    <property type="match status" value="1"/>
</dbReference>
<evidence type="ECO:0000313" key="17">
    <source>
        <dbReference type="Proteomes" id="UP000245138"/>
    </source>
</evidence>
<dbReference type="OrthoDB" id="2489132at2"/>
<organism evidence="16 17">
    <name type="scientific">Brenneria roseae subsp. americana</name>
    <dbReference type="NCBI Taxonomy" id="1508507"/>
    <lineage>
        <taxon>Bacteria</taxon>
        <taxon>Pseudomonadati</taxon>
        <taxon>Pseudomonadota</taxon>
        <taxon>Gammaproteobacteria</taxon>
        <taxon>Enterobacterales</taxon>
        <taxon>Pectobacteriaceae</taxon>
        <taxon>Brenneria</taxon>
    </lineage>
</organism>
<keyword evidence="7 13" id="KW-1133">Transmembrane helix</keyword>
<dbReference type="PROSITE" id="PS50885">
    <property type="entry name" value="HAMP"/>
    <property type="match status" value="1"/>
</dbReference>
<dbReference type="PRINTS" id="PR00260">
    <property type="entry name" value="CHEMTRNSDUCR"/>
</dbReference>
<dbReference type="PROSITE" id="PS50111">
    <property type="entry name" value="CHEMOTAXIS_TRANSDUC_2"/>
    <property type="match status" value="1"/>
</dbReference>
<proteinExistence type="inferred from homology"/>
<protein>
    <submittedName>
        <fullName evidence="16">Methyl-accepting chemotaxis protein</fullName>
    </submittedName>
</protein>
<dbReference type="Gene3D" id="1.20.120.30">
    <property type="entry name" value="Aspartate receptor, ligand-binding domain"/>
    <property type="match status" value="1"/>
</dbReference>
<dbReference type="GO" id="GO:0005886">
    <property type="term" value="C:plasma membrane"/>
    <property type="evidence" value="ECO:0007669"/>
    <property type="project" value="UniProtKB-SubCell"/>
</dbReference>
<dbReference type="Pfam" id="PF00015">
    <property type="entry name" value="MCPsignal"/>
    <property type="match status" value="1"/>
</dbReference>
<dbReference type="InterPro" id="IPR003660">
    <property type="entry name" value="HAMP_dom"/>
</dbReference>
<dbReference type="Pfam" id="PF00672">
    <property type="entry name" value="HAMP"/>
    <property type="match status" value="1"/>
</dbReference>
<comment type="subcellular location">
    <subcellularLocation>
        <location evidence="1">Cell inner membrane</location>
        <topology evidence="1">Multi-pass membrane protein</topology>
    </subcellularLocation>
</comment>
<dbReference type="InterPro" id="IPR004090">
    <property type="entry name" value="Chemotax_Me-accpt_rcpt"/>
</dbReference>
<comment type="caution">
    <text evidence="16">The sequence shown here is derived from an EMBL/GenBank/DDBJ whole genome shotgun (WGS) entry which is preliminary data.</text>
</comment>
<evidence type="ECO:0000256" key="7">
    <source>
        <dbReference type="ARBA" id="ARBA00022989"/>
    </source>
</evidence>
<evidence type="ECO:0000256" key="6">
    <source>
        <dbReference type="ARBA" id="ARBA00022692"/>
    </source>
</evidence>
<evidence type="ECO:0000256" key="11">
    <source>
        <dbReference type="PROSITE-ProRule" id="PRU00284"/>
    </source>
</evidence>
<feature type="domain" description="Methyl-accepting transducer" evidence="14">
    <location>
        <begin position="271"/>
        <end position="500"/>
    </location>
</feature>
<evidence type="ECO:0000256" key="3">
    <source>
        <dbReference type="ARBA" id="ARBA00022481"/>
    </source>
</evidence>
<dbReference type="Pfam" id="PF02203">
    <property type="entry name" value="TarH"/>
    <property type="match status" value="1"/>
</dbReference>
<evidence type="ECO:0000256" key="2">
    <source>
        <dbReference type="ARBA" id="ARBA00022475"/>
    </source>
</evidence>
<dbReference type="PANTHER" id="PTHR43531:SF14">
    <property type="entry name" value="METHYL-ACCEPTING CHEMOTAXIS PROTEIN I-RELATED"/>
    <property type="match status" value="1"/>
</dbReference>
<reference evidence="16 17" key="1">
    <citation type="submission" date="2018-04" db="EMBL/GenBank/DDBJ databases">
        <title>Brenneria corticis sp.nov.</title>
        <authorList>
            <person name="Li Y."/>
        </authorList>
    </citation>
    <scope>NUCLEOTIDE SEQUENCE [LARGE SCALE GENOMIC DNA]</scope>
    <source>
        <strain evidence="16 17">LMG 27715</strain>
    </source>
</reference>
<keyword evidence="6 13" id="KW-0812">Transmembrane</keyword>